<dbReference type="Pfam" id="PF07729">
    <property type="entry name" value="FCD"/>
    <property type="match status" value="1"/>
</dbReference>
<dbReference type="InterPro" id="IPR036390">
    <property type="entry name" value="WH_DNA-bd_sf"/>
</dbReference>
<dbReference type="SMART" id="SM00345">
    <property type="entry name" value="HTH_GNTR"/>
    <property type="match status" value="1"/>
</dbReference>
<keyword evidence="1" id="KW-0805">Transcription regulation</keyword>
<evidence type="ECO:0000313" key="6">
    <source>
        <dbReference type="Proteomes" id="UP000317998"/>
    </source>
</evidence>
<evidence type="ECO:0000313" key="5">
    <source>
        <dbReference type="EMBL" id="TQL46743.1"/>
    </source>
</evidence>
<evidence type="ECO:0000256" key="2">
    <source>
        <dbReference type="ARBA" id="ARBA00023125"/>
    </source>
</evidence>
<dbReference type="RefSeq" id="WP_141881381.1">
    <property type="nucleotide sequence ID" value="NZ_VFOM01000002.1"/>
</dbReference>
<dbReference type="SMART" id="SM00895">
    <property type="entry name" value="FCD"/>
    <property type="match status" value="1"/>
</dbReference>
<dbReference type="GO" id="GO:0003677">
    <property type="term" value="F:DNA binding"/>
    <property type="evidence" value="ECO:0007669"/>
    <property type="project" value="UniProtKB-KW"/>
</dbReference>
<dbReference type="InterPro" id="IPR011711">
    <property type="entry name" value="GntR_C"/>
</dbReference>
<evidence type="ECO:0000256" key="3">
    <source>
        <dbReference type="ARBA" id="ARBA00023163"/>
    </source>
</evidence>
<protein>
    <submittedName>
        <fullName evidence="5">GntR family transcriptional regulator</fullName>
    </submittedName>
</protein>
<dbReference type="InterPro" id="IPR000524">
    <property type="entry name" value="Tscrpt_reg_HTH_GntR"/>
</dbReference>
<dbReference type="CDD" id="cd07377">
    <property type="entry name" value="WHTH_GntR"/>
    <property type="match status" value="1"/>
</dbReference>
<evidence type="ECO:0000259" key="4">
    <source>
        <dbReference type="PROSITE" id="PS50949"/>
    </source>
</evidence>
<feature type="domain" description="HTH gntR-type" evidence="4">
    <location>
        <begin position="10"/>
        <end position="77"/>
    </location>
</feature>
<dbReference type="InterPro" id="IPR036388">
    <property type="entry name" value="WH-like_DNA-bd_sf"/>
</dbReference>
<dbReference type="Gene3D" id="1.20.120.530">
    <property type="entry name" value="GntR ligand-binding domain-like"/>
    <property type="match status" value="1"/>
</dbReference>
<sequence length="212" mass="23345">MTVDSPVTSSPVVGMVYDHLLTSIHDGSLQPGDRLSDGRIAEEFDVSRTPVREALQRLRDIGVVEASANRFTRVAVVSPRQTIDAMAVWVALCSALVREAVQRVDDDMIERMEQHHRAFVSRLPVQDFQGLADANFDFYAELRAASRNEALLRSLTGVVHMIRLGSLHLPEAINLEQLAGWQSALLEALRARDLDGALAAVDGLRGIRIPQA</sequence>
<dbReference type="Pfam" id="PF00392">
    <property type="entry name" value="GntR"/>
    <property type="match status" value="1"/>
</dbReference>
<organism evidence="5 6">
    <name type="scientific">Homoserinimonas aerilata</name>
    <dbReference type="NCBI Taxonomy" id="1162970"/>
    <lineage>
        <taxon>Bacteria</taxon>
        <taxon>Bacillati</taxon>
        <taxon>Actinomycetota</taxon>
        <taxon>Actinomycetes</taxon>
        <taxon>Micrococcales</taxon>
        <taxon>Microbacteriaceae</taxon>
        <taxon>Homoserinimonas</taxon>
    </lineage>
</organism>
<dbReference type="PANTHER" id="PTHR43537">
    <property type="entry name" value="TRANSCRIPTIONAL REGULATOR, GNTR FAMILY"/>
    <property type="match status" value="1"/>
</dbReference>
<dbReference type="GO" id="GO:0003700">
    <property type="term" value="F:DNA-binding transcription factor activity"/>
    <property type="evidence" value="ECO:0007669"/>
    <property type="project" value="InterPro"/>
</dbReference>
<comment type="caution">
    <text evidence="5">The sequence shown here is derived from an EMBL/GenBank/DDBJ whole genome shotgun (WGS) entry which is preliminary data.</text>
</comment>
<name>A0A542YF79_9MICO</name>
<dbReference type="OrthoDB" id="8680240at2"/>
<keyword evidence="2" id="KW-0238">DNA-binding</keyword>
<reference evidence="5 6" key="1">
    <citation type="submission" date="2019-06" db="EMBL/GenBank/DDBJ databases">
        <title>Sequencing the genomes of 1000 actinobacteria strains.</title>
        <authorList>
            <person name="Klenk H.-P."/>
        </authorList>
    </citation>
    <scope>NUCLEOTIDE SEQUENCE [LARGE SCALE GENOMIC DNA]</scope>
    <source>
        <strain evidence="5 6">DSM 26477</strain>
    </source>
</reference>
<dbReference type="SUPFAM" id="SSF46785">
    <property type="entry name" value="Winged helix' DNA-binding domain"/>
    <property type="match status" value="1"/>
</dbReference>
<dbReference type="Gene3D" id="1.10.10.10">
    <property type="entry name" value="Winged helix-like DNA-binding domain superfamily/Winged helix DNA-binding domain"/>
    <property type="match status" value="1"/>
</dbReference>
<dbReference type="InterPro" id="IPR008920">
    <property type="entry name" value="TF_FadR/GntR_C"/>
</dbReference>
<gene>
    <name evidence="5" type="ORF">FB562_2268</name>
</gene>
<dbReference type="EMBL" id="VFOM01000002">
    <property type="protein sequence ID" value="TQL46743.1"/>
    <property type="molecule type" value="Genomic_DNA"/>
</dbReference>
<dbReference type="AlphaFoldDB" id="A0A542YF79"/>
<dbReference type="Proteomes" id="UP000317998">
    <property type="component" value="Unassembled WGS sequence"/>
</dbReference>
<dbReference type="PROSITE" id="PS50949">
    <property type="entry name" value="HTH_GNTR"/>
    <property type="match status" value="1"/>
</dbReference>
<keyword evidence="3" id="KW-0804">Transcription</keyword>
<evidence type="ECO:0000256" key="1">
    <source>
        <dbReference type="ARBA" id="ARBA00023015"/>
    </source>
</evidence>
<dbReference type="SUPFAM" id="SSF48008">
    <property type="entry name" value="GntR ligand-binding domain-like"/>
    <property type="match status" value="1"/>
</dbReference>
<keyword evidence="6" id="KW-1185">Reference proteome</keyword>
<proteinExistence type="predicted"/>
<dbReference type="PANTHER" id="PTHR43537:SF24">
    <property type="entry name" value="GLUCONATE OPERON TRANSCRIPTIONAL REPRESSOR"/>
    <property type="match status" value="1"/>
</dbReference>
<accession>A0A542YF79</accession>